<keyword evidence="2" id="KW-0378">Hydrolase</keyword>
<evidence type="ECO:0000256" key="1">
    <source>
        <dbReference type="ARBA" id="ARBA00001946"/>
    </source>
</evidence>
<dbReference type="Proteomes" id="UP001326613">
    <property type="component" value="Chromosome"/>
</dbReference>
<dbReference type="SUPFAM" id="SSF55811">
    <property type="entry name" value="Nudix"/>
    <property type="match status" value="1"/>
</dbReference>
<evidence type="ECO:0000313" key="5">
    <source>
        <dbReference type="Proteomes" id="UP001326613"/>
    </source>
</evidence>
<feature type="domain" description="Nudix hydrolase" evidence="3">
    <location>
        <begin position="1"/>
        <end position="125"/>
    </location>
</feature>
<dbReference type="PROSITE" id="PS51462">
    <property type="entry name" value="NUDIX"/>
    <property type="match status" value="1"/>
</dbReference>
<dbReference type="Gene3D" id="3.90.79.10">
    <property type="entry name" value="Nucleoside Triphosphate Pyrophosphohydrolase"/>
    <property type="match status" value="1"/>
</dbReference>
<organism evidence="4 5">
    <name type="scientific">Candidatus Trichorickettsia mobilis</name>
    <dbReference type="NCBI Taxonomy" id="1346319"/>
    <lineage>
        <taxon>Bacteria</taxon>
        <taxon>Pseudomonadati</taxon>
        <taxon>Pseudomonadota</taxon>
        <taxon>Alphaproteobacteria</taxon>
        <taxon>Rickettsiales</taxon>
        <taxon>Rickettsiaceae</taxon>
        <taxon>Rickettsieae</taxon>
        <taxon>Candidatus Trichorickettsia</taxon>
    </lineage>
</organism>
<accession>A0ABZ0USB7</accession>
<evidence type="ECO:0000259" key="3">
    <source>
        <dbReference type="PROSITE" id="PS51462"/>
    </source>
</evidence>
<evidence type="ECO:0000256" key="2">
    <source>
        <dbReference type="ARBA" id="ARBA00022801"/>
    </source>
</evidence>
<protein>
    <submittedName>
        <fullName evidence="4">NUDIX domain-containing protein</fullName>
    </submittedName>
</protein>
<reference evidence="4 5" key="1">
    <citation type="submission" date="2022-10" db="EMBL/GenBank/DDBJ databases">
        <title>Host association and intracellularity evolved multiple times independently in the Rickettsiales.</title>
        <authorList>
            <person name="Castelli M."/>
            <person name="Nardi T."/>
            <person name="Gammuto L."/>
            <person name="Bellinzona G."/>
            <person name="Sabaneyeva E."/>
            <person name="Potekhin A."/>
            <person name="Serra V."/>
            <person name="Petroni G."/>
            <person name="Sassera D."/>
        </authorList>
    </citation>
    <scope>NUCLEOTIDE SEQUENCE [LARGE SCALE GENOMIC DNA]</scope>
    <source>
        <strain evidence="4 5">Kr 154-4</strain>
    </source>
</reference>
<name>A0ABZ0USB7_9RICK</name>
<comment type="cofactor">
    <cofactor evidence="1">
        <name>Mg(2+)</name>
        <dbReference type="ChEBI" id="CHEBI:18420"/>
    </cofactor>
</comment>
<dbReference type="Pfam" id="PF00293">
    <property type="entry name" value="NUDIX"/>
    <property type="match status" value="1"/>
</dbReference>
<evidence type="ECO:0000313" key="4">
    <source>
        <dbReference type="EMBL" id="WPY00711.1"/>
    </source>
</evidence>
<dbReference type="PANTHER" id="PTHR43046:SF14">
    <property type="entry name" value="MUTT_NUDIX FAMILY PROTEIN"/>
    <property type="match status" value="1"/>
</dbReference>
<dbReference type="EMBL" id="CP112932">
    <property type="protein sequence ID" value="WPY00711.1"/>
    <property type="molecule type" value="Genomic_DNA"/>
</dbReference>
<dbReference type="InterPro" id="IPR000086">
    <property type="entry name" value="NUDIX_hydrolase_dom"/>
</dbReference>
<proteinExistence type="predicted"/>
<sequence>MESILLCRTLDLPISFYFLSGGHVEHGESARTSLLRKLMEETGAECKIKRFLGCLEYSFELRSSSICYNHEYNFIFDVESESLKIEKQIPQLEAHIELIWVPLHQLSEIDFRAEPLREFVPEWLKTPVSDVFRSVMI</sequence>
<dbReference type="InterPro" id="IPR015797">
    <property type="entry name" value="NUDIX_hydrolase-like_dom_sf"/>
</dbReference>
<dbReference type="RefSeq" id="WP_323738760.1">
    <property type="nucleotide sequence ID" value="NZ_CP112932.1"/>
</dbReference>
<keyword evidence="5" id="KW-1185">Reference proteome</keyword>
<gene>
    <name evidence="4" type="ORF">Trichorick_00596</name>
</gene>
<dbReference type="PANTHER" id="PTHR43046">
    <property type="entry name" value="GDP-MANNOSE MANNOSYL HYDROLASE"/>
    <property type="match status" value="1"/>
</dbReference>